<keyword evidence="2" id="KW-0472">Membrane</keyword>
<evidence type="ECO:0000256" key="2">
    <source>
        <dbReference type="SAM" id="Phobius"/>
    </source>
</evidence>
<sequence>MSQMTASARTARPVRLPARPAPVAATRPRLHAVPTAEAPEHRGVGFVLLCVVLLAGGLISLLVLNTDRAQQSFVIANLQARSASLADVQQELSSNVDLLGSPENLARRATAMGLGPAKQVRYVDRATGKVLGVANNAGTGSPFTVDTLPSTPASQTANGAVFAGGLGVLVTPNPPKAAAKTTTKTPAKSSPSPTTTPGSTAKTSPKHSAKPTPKTTSTR</sequence>
<dbReference type="EMBL" id="VIVQ01000001">
    <property type="protein sequence ID" value="TWE13246.1"/>
    <property type="molecule type" value="Genomic_DNA"/>
</dbReference>
<comment type="caution">
    <text evidence="3">The sequence shown here is derived from an EMBL/GenBank/DDBJ whole genome shotgun (WGS) entry which is preliminary data.</text>
</comment>
<gene>
    <name evidence="3" type="ORF">BKA23_2075</name>
</gene>
<evidence type="ECO:0000313" key="3">
    <source>
        <dbReference type="EMBL" id="TWE13246.1"/>
    </source>
</evidence>
<keyword evidence="2" id="KW-0812">Transmembrane</keyword>
<accession>A0A561ECB0</accession>
<name>A0A561ECB0_9MICO</name>
<reference evidence="3 4" key="1">
    <citation type="submission" date="2019-06" db="EMBL/GenBank/DDBJ databases">
        <title>Sequencing the genomes of 1000 actinobacteria strains.</title>
        <authorList>
            <person name="Klenk H.-P."/>
        </authorList>
    </citation>
    <scope>NUCLEOTIDE SEQUENCE [LARGE SCALE GENOMIC DNA]</scope>
    <source>
        <strain evidence="3 4">DSM 19560</strain>
    </source>
</reference>
<dbReference type="Proteomes" id="UP000318297">
    <property type="component" value="Unassembled WGS sequence"/>
</dbReference>
<protein>
    <recommendedName>
        <fullName evidence="5">Cell division protein FtsL</fullName>
    </recommendedName>
</protein>
<proteinExistence type="predicted"/>
<feature type="region of interest" description="Disordered" evidence="1">
    <location>
        <begin position="173"/>
        <end position="219"/>
    </location>
</feature>
<evidence type="ECO:0000256" key="1">
    <source>
        <dbReference type="SAM" id="MobiDB-lite"/>
    </source>
</evidence>
<evidence type="ECO:0000313" key="4">
    <source>
        <dbReference type="Proteomes" id="UP000318297"/>
    </source>
</evidence>
<feature type="transmembrane region" description="Helical" evidence="2">
    <location>
        <begin position="44"/>
        <end position="64"/>
    </location>
</feature>
<keyword evidence="4" id="KW-1185">Reference proteome</keyword>
<evidence type="ECO:0008006" key="5">
    <source>
        <dbReference type="Google" id="ProtNLM"/>
    </source>
</evidence>
<feature type="compositionally biased region" description="Low complexity" evidence="1">
    <location>
        <begin position="173"/>
        <end position="203"/>
    </location>
</feature>
<organism evidence="3 4">
    <name type="scientific">Rudaeicoccus suwonensis</name>
    <dbReference type="NCBI Taxonomy" id="657409"/>
    <lineage>
        <taxon>Bacteria</taxon>
        <taxon>Bacillati</taxon>
        <taxon>Actinomycetota</taxon>
        <taxon>Actinomycetes</taxon>
        <taxon>Micrococcales</taxon>
        <taxon>Dermacoccaceae</taxon>
        <taxon>Rudaeicoccus</taxon>
    </lineage>
</organism>
<dbReference type="OrthoDB" id="4792842at2"/>
<dbReference type="RefSeq" id="WP_145227682.1">
    <property type="nucleotide sequence ID" value="NZ_VIVQ01000001.1"/>
</dbReference>
<keyword evidence="2" id="KW-1133">Transmembrane helix</keyword>
<dbReference type="AlphaFoldDB" id="A0A561ECB0"/>